<comment type="caution">
    <text evidence="3">The sequence shown here is derived from an EMBL/GenBank/DDBJ whole genome shotgun (WGS) entry which is preliminary data.</text>
</comment>
<dbReference type="InterPro" id="IPR036378">
    <property type="entry name" value="FAS1_dom_sf"/>
</dbReference>
<feature type="transmembrane region" description="Helical" evidence="1">
    <location>
        <begin position="784"/>
        <end position="810"/>
    </location>
</feature>
<evidence type="ECO:0000313" key="4">
    <source>
        <dbReference type="Proteomes" id="UP000716291"/>
    </source>
</evidence>
<keyword evidence="1" id="KW-0472">Membrane</keyword>
<dbReference type="PANTHER" id="PTHR10900:SF77">
    <property type="entry name" value="FI19380P1"/>
    <property type="match status" value="1"/>
</dbReference>
<proteinExistence type="predicted"/>
<dbReference type="Pfam" id="PF02469">
    <property type="entry name" value="Fasciclin"/>
    <property type="match status" value="5"/>
</dbReference>
<reference evidence="3" key="1">
    <citation type="journal article" date="2020" name="Microb. Genom.">
        <title>Genetic diversity of clinical and environmental Mucorales isolates obtained from an investigation of mucormycosis cases among solid organ transplant recipients.</title>
        <authorList>
            <person name="Nguyen M.H."/>
            <person name="Kaul D."/>
            <person name="Muto C."/>
            <person name="Cheng S.J."/>
            <person name="Richter R.A."/>
            <person name="Bruno V.M."/>
            <person name="Liu G."/>
            <person name="Beyhan S."/>
            <person name="Sundermann A.J."/>
            <person name="Mounaud S."/>
            <person name="Pasculle A.W."/>
            <person name="Nierman W.C."/>
            <person name="Driscoll E."/>
            <person name="Cumbie R."/>
            <person name="Clancy C.J."/>
            <person name="Dupont C.L."/>
        </authorList>
    </citation>
    <scope>NUCLEOTIDE SEQUENCE</scope>
    <source>
        <strain evidence="3">GL11</strain>
    </source>
</reference>
<keyword evidence="4" id="KW-1185">Reference proteome</keyword>
<sequence>MFKKNWISFLFFFYLTYITSICSAGLLDGLFYKERPSLFDIIVTDKRFTKLASEIERLDLTSQFKKVKAGTLFAPVNKAFDDTEQVTREQILYHLIPVAIKSGELWDGRLLGTEAYQEDIQQVLKVTKTSVMREIMIGTGVESNRAKVIEADIDASNGVLHTVDRLLSFPADLDTTLDLDKDLQDFNHWVDRASLNLKHAKGYTIFASKSVFGDQLNDVEKDYLDSSEGRHDLARVLNHQITPKLFYSGDLKEGESKIKTVEGSEDLDVLVKGGTITVNGVKVVKSNLLSSNGVIHVLESPILPKNKDFLKLNARKALNAIHATRFIKLFDDHGLGGYLDDEQDEQITLLAPPNDALDEGNVPSNQMKAWLEYHIIRGRYRPSDLVNGQLLETESHNDLGEMHHQRIPVTVTEQDPNIYGSNRLFTEKQSIQFDKSRVIKDPIETGEKTIIYLLARSLSLPRDLLSRLPVNLELSTFVASLYASGADETIERSHGITLFAPSNEAFGRLGLLAKHLLQLDSKEKLERVVKYHAVRDLYYENSTEEGEHQAETLINTQITLNKTQDGMFIRGSGAVDGADRAVIGKVVKSDILSSNGVIHIIDRVQLPDALKISNRDLLSAEGTSNLLALLERSHLTQKVLEGIDGDRPYTILAPSDRAFAKINLAHLKGDPEKLAKFAKLHIIPLALPPLDAGEIKHRWWFSSGEEDKGREIGYTGTEFPSLLSKDTVLVISKNVGGGYSVKIKGSSQDSAEIVDIGRSSSGGGVLEIDRVLVPPEEAQQGGLAWWQITLIVLGSLLGLAILAWVAYYMWRWYQSRREGYFSLGD</sequence>
<dbReference type="SMART" id="SM00554">
    <property type="entry name" value="FAS1"/>
    <property type="match status" value="5"/>
</dbReference>
<feature type="domain" description="FAS1" evidence="2">
    <location>
        <begin position="170"/>
        <end position="302"/>
    </location>
</feature>
<dbReference type="EMBL" id="JAANQT010001463">
    <property type="protein sequence ID" value="KAG1305051.1"/>
    <property type="molecule type" value="Genomic_DNA"/>
</dbReference>
<name>A0A9P6X4F4_RHIOR</name>
<dbReference type="SUPFAM" id="SSF82153">
    <property type="entry name" value="FAS1 domain"/>
    <property type="match status" value="5"/>
</dbReference>
<dbReference type="PROSITE" id="PS50213">
    <property type="entry name" value="FAS1"/>
    <property type="match status" value="5"/>
</dbReference>
<feature type="domain" description="FAS1" evidence="2">
    <location>
        <begin position="310"/>
        <end position="458"/>
    </location>
</feature>
<evidence type="ECO:0000259" key="2">
    <source>
        <dbReference type="PROSITE" id="PS50213"/>
    </source>
</evidence>
<gene>
    <name evidence="3" type="ORF">G6F64_008692</name>
</gene>
<feature type="domain" description="FAS1" evidence="2">
    <location>
        <begin position="35"/>
        <end position="167"/>
    </location>
</feature>
<protein>
    <recommendedName>
        <fullName evidence="2">FAS1 domain-containing protein</fullName>
    </recommendedName>
</protein>
<evidence type="ECO:0000256" key="1">
    <source>
        <dbReference type="SAM" id="Phobius"/>
    </source>
</evidence>
<dbReference type="AlphaFoldDB" id="A0A9P6X4F4"/>
<feature type="domain" description="FAS1" evidence="2">
    <location>
        <begin position="610"/>
        <end position="772"/>
    </location>
</feature>
<dbReference type="PANTHER" id="PTHR10900">
    <property type="entry name" value="PERIOSTIN-RELATED"/>
    <property type="match status" value="1"/>
</dbReference>
<organism evidence="3 4">
    <name type="scientific">Rhizopus oryzae</name>
    <name type="common">Mucormycosis agent</name>
    <name type="synonym">Rhizopus arrhizus var. delemar</name>
    <dbReference type="NCBI Taxonomy" id="64495"/>
    <lineage>
        <taxon>Eukaryota</taxon>
        <taxon>Fungi</taxon>
        <taxon>Fungi incertae sedis</taxon>
        <taxon>Mucoromycota</taxon>
        <taxon>Mucoromycotina</taxon>
        <taxon>Mucoromycetes</taxon>
        <taxon>Mucorales</taxon>
        <taxon>Mucorineae</taxon>
        <taxon>Rhizopodaceae</taxon>
        <taxon>Rhizopus</taxon>
    </lineage>
</organism>
<dbReference type="Proteomes" id="UP000716291">
    <property type="component" value="Unassembled WGS sequence"/>
</dbReference>
<evidence type="ECO:0000313" key="3">
    <source>
        <dbReference type="EMBL" id="KAG1305051.1"/>
    </source>
</evidence>
<accession>A0A9P6X4F4</accession>
<dbReference type="InterPro" id="IPR000782">
    <property type="entry name" value="FAS1_domain"/>
</dbReference>
<keyword evidence="1" id="KW-0812">Transmembrane</keyword>
<dbReference type="Gene3D" id="2.30.180.10">
    <property type="entry name" value="FAS1 domain"/>
    <property type="match status" value="5"/>
</dbReference>
<dbReference type="InterPro" id="IPR050904">
    <property type="entry name" value="Adhesion/Biosynth-related"/>
</dbReference>
<keyword evidence="1" id="KW-1133">Transmembrane helix</keyword>
<feature type="domain" description="FAS1" evidence="2">
    <location>
        <begin position="461"/>
        <end position="605"/>
    </location>
</feature>